<sequence length="84" mass="9449">MLDKDWVYFRVDPAAMTLVTRLMEGFAHLGVVTAWDGRAGIGFVRTTRDTAPLVREILAAVPLRVEFIPYEIITKSAEGKTIRK</sequence>
<evidence type="ECO:0000313" key="1">
    <source>
        <dbReference type="EMBL" id="ERT61739.1"/>
    </source>
</evidence>
<dbReference type="InterPro" id="IPR032587">
    <property type="entry name" value="DUF4911"/>
</dbReference>
<dbReference type="Proteomes" id="UP000017090">
    <property type="component" value="Unassembled WGS sequence"/>
</dbReference>
<dbReference type="EMBL" id="AWXA01000008">
    <property type="protein sequence ID" value="ERT61739.1"/>
    <property type="molecule type" value="Genomic_DNA"/>
</dbReference>
<comment type="caution">
    <text evidence="1">The sequence shown here is derived from an EMBL/GenBank/DDBJ whole genome shotgun (WGS) entry which is preliminary data.</text>
</comment>
<evidence type="ECO:0008006" key="3">
    <source>
        <dbReference type="Google" id="ProtNLM"/>
    </source>
</evidence>
<protein>
    <recommendedName>
        <fullName evidence="3">DUF4911 domain-containing protein</fullName>
    </recommendedName>
</protein>
<evidence type="ECO:0000313" key="2">
    <source>
        <dbReference type="Proteomes" id="UP000017090"/>
    </source>
</evidence>
<dbReference type="AlphaFoldDB" id="U7US69"/>
<dbReference type="RefSeq" id="WP_023053029.1">
    <property type="nucleotide sequence ID" value="NZ_AWXA01000008.1"/>
</dbReference>
<dbReference type="OrthoDB" id="2084209at2"/>
<name>U7US69_9FIRM</name>
<organism evidence="1 2">
    <name type="scientific">Megasphaera vaginalis</name>
    <name type="common">ex Srinivasan et al. 2021</name>
    <dbReference type="NCBI Taxonomy" id="1111454"/>
    <lineage>
        <taxon>Bacteria</taxon>
        <taxon>Bacillati</taxon>
        <taxon>Bacillota</taxon>
        <taxon>Negativicutes</taxon>
        <taxon>Veillonellales</taxon>
        <taxon>Veillonellaceae</taxon>
        <taxon>Megasphaera</taxon>
    </lineage>
</organism>
<keyword evidence="2" id="KW-1185">Reference proteome</keyword>
<gene>
    <name evidence="1" type="ORF">HMPREF1250_2094</name>
</gene>
<dbReference type="STRING" id="1111454.HMPREF1250_2094"/>
<dbReference type="PATRIC" id="fig|1111454.3.peg.426"/>
<proteinExistence type="predicted"/>
<accession>U7US69</accession>
<dbReference type="Pfam" id="PF16256">
    <property type="entry name" value="DUF4911"/>
    <property type="match status" value="1"/>
</dbReference>
<reference evidence="1 2" key="1">
    <citation type="submission" date="2013-09" db="EMBL/GenBank/DDBJ databases">
        <authorList>
            <person name="Durkin A.S."/>
            <person name="Haft D.R."/>
            <person name="McCorrison J."/>
            <person name="Torralba M."/>
            <person name="Gillis M."/>
            <person name="Haft D.H."/>
            <person name="Methe B."/>
            <person name="Sutton G."/>
            <person name="Nelson K.E."/>
        </authorList>
    </citation>
    <scope>NUCLEOTIDE SEQUENCE [LARGE SCALE GENOMIC DNA]</scope>
    <source>
        <strain evidence="1 2">BV3C16-1</strain>
    </source>
</reference>